<evidence type="ECO:0000256" key="5">
    <source>
        <dbReference type="ARBA" id="ARBA00023004"/>
    </source>
</evidence>
<keyword evidence="6 7" id="KW-0503">Monooxygenase</keyword>
<evidence type="ECO:0000313" key="9">
    <source>
        <dbReference type="Proteomes" id="UP000663929"/>
    </source>
</evidence>
<keyword evidence="4 7" id="KW-0560">Oxidoreductase</keyword>
<dbReference type="GO" id="GO:0020037">
    <property type="term" value="F:heme binding"/>
    <property type="evidence" value="ECO:0007669"/>
    <property type="project" value="InterPro"/>
</dbReference>
<sequence>MSMEQQTLDPATFDWWGTLSSPEFLADPHPLLHELRAIGPILQNDLGAAYFALGHDAFTKVTRSKIMGNDTRLMNNSWYTPENREKDPLTYALFNAFQPQILNVNPPDHRRMRRTYEKFFTPSAVARMEPLIRAETQALLDEMPGMGEVDLMPTFARHLPFRIILGMFDVPMSEAENIARYSDTILRISEFLMTPEEKKRALDDLIEFKAWTRDFMAHRRRNADDRPIDAVIATGPPDGDLDDDELVTNFITMIISGHKTTVSLLGNGIHALLEHPDQFRRLRRNPDLMKTAIEETMRVEPGAYLIPRIANADFHYGGTTIPKGSVCIGLVAAINRDPAVFENPDHMDIARNPNPHMSFGGGIHHCLGAPLARLEARIAYEMLLDRYPVLERAEPTTWVPHCLNNHCPERLVLHVKGH</sequence>
<keyword evidence="2 7" id="KW-0349">Heme</keyword>
<evidence type="ECO:0000256" key="2">
    <source>
        <dbReference type="ARBA" id="ARBA00022617"/>
    </source>
</evidence>
<evidence type="ECO:0000256" key="6">
    <source>
        <dbReference type="ARBA" id="ARBA00023033"/>
    </source>
</evidence>
<dbReference type="CDD" id="cd20625">
    <property type="entry name" value="CYP164-like"/>
    <property type="match status" value="1"/>
</dbReference>
<dbReference type="SUPFAM" id="SSF48264">
    <property type="entry name" value="Cytochrome P450"/>
    <property type="match status" value="1"/>
</dbReference>
<dbReference type="EMBL" id="CP071793">
    <property type="protein sequence ID" value="QTD50241.1"/>
    <property type="molecule type" value="Genomic_DNA"/>
</dbReference>
<evidence type="ECO:0000256" key="7">
    <source>
        <dbReference type="RuleBase" id="RU000461"/>
    </source>
</evidence>
<evidence type="ECO:0000256" key="4">
    <source>
        <dbReference type="ARBA" id="ARBA00023002"/>
    </source>
</evidence>
<proteinExistence type="inferred from homology"/>
<keyword evidence="9" id="KW-1185">Reference proteome</keyword>
<evidence type="ECO:0000256" key="3">
    <source>
        <dbReference type="ARBA" id="ARBA00022723"/>
    </source>
</evidence>
<dbReference type="GO" id="GO:0016705">
    <property type="term" value="F:oxidoreductase activity, acting on paired donors, with incorporation or reduction of molecular oxygen"/>
    <property type="evidence" value="ECO:0007669"/>
    <property type="project" value="InterPro"/>
</dbReference>
<dbReference type="KEGG" id="scor:J3U87_32040"/>
<dbReference type="InterPro" id="IPR017972">
    <property type="entry name" value="Cyt_P450_CS"/>
</dbReference>
<accession>A0A8A4TMX3</accession>
<dbReference type="Proteomes" id="UP000663929">
    <property type="component" value="Chromosome"/>
</dbReference>
<dbReference type="InterPro" id="IPR002397">
    <property type="entry name" value="Cyt_P450_B"/>
</dbReference>
<dbReference type="PANTHER" id="PTHR46696">
    <property type="entry name" value="P450, PUTATIVE (EUROFUNG)-RELATED"/>
    <property type="match status" value="1"/>
</dbReference>
<dbReference type="AlphaFoldDB" id="A0A8A4TMX3"/>
<dbReference type="PROSITE" id="PS00086">
    <property type="entry name" value="CYTOCHROME_P450"/>
    <property type="match status" value="1"/>
</dbReference>
<protein>
    <submittedName>
        <fullName evidence="8">Cytochrome P450</fullName>
    </submittedName>
</protein>
<dbReference type="Gene3D" id="1.10.630.10">
    <property type="entry name" value="Cytochrome P450"/>
    <property type="match status" value="1"/>
</dbReference>
<evidence type="ECO:0000313" key="8">
    <source>
        <dbReference type="EMBL" id="QTD50241.1"/>
    </source>
</evidence>
<dbReference type="GO" id="GO:0005506">
    <property type="term" value="F:iron ion binding"/>
    <property type="evidence" value="ECO:0007669"/>
    <property type="project" value="InterPro"/>
</dbReference>
<dbReference type="PANTHER" id="PTHR46696:SF1">
    <property type="entry name" value="CYTOCHROME P450 YJIB-RELATED"/>
    <property type="match status" value="1"/>
</dbReference>
<keyword evidence="3 7" id="KW-0479">Metal-binding</keyword>
<name>A0A8A4TMX3_SULCO</name>
<dbReference type="Pfam" id="PF00067">
    <property type="entry name" value="p450"/>
    <property type="match status" value="1"/>
</dbReference>
<reference evidence="8" key="1">
    <citation type="submission" date="2021-03" db="EMBL/GenBank/DDBJ databases">
        <title>Acanthopleuribacteraceae sp. M133.</title>
        <authorList>
            <person name="Wang G."/>
        </authorList>
    </citation>
    <scope>NUCLEOTIDE SEQUENCE</scope>
    <source>
        <strain evidence="8">M133</strain>
    </source>
</reference>
<dbReference type="InterPro" id="IPR001128">
    <property type="entry name" value="Cyt_P450"/>
</dbReference>
<dbReference type="FunFam" id="1.10.630.10:FF:000018">
    <property type="entry name" value="Cytochrome P450 monooxygenase"/>
    <property type="match status" value="1"/>
</dbReference>
<dbReference type="RefSeq" id="WP_237379870.1">
    <property type="nucleotide sequence ID" value="NZ_CP071793.1"/>
</dbReference>
<keyword evidence="5 7" id="KW-0408">Iron</keyword>
<organism evidence="8 9">
    <name type="scientific">Sulfidibacter corallicola</name>
    <dbReference type="NCBI Taxonomy" id="2818388"/>
    <lineage>
        <taxon>Bacteria</taxon>
        <taxon>Pseudomonadati</taxon>
        <taxon>Acidobacteriota</taxon>
        <taxon>Holophagae</taxon>
        <taxon>Acanthopleuribacterales</taxon>
        <taxon>Acanthopleuribacteraceae</taxon>
        <taxon>Sulfidibacter</taxon>
    </lineage>
</organism>
<dbReference type="PRINTS" id="PR00359">
    <property type="entry name" value="BP450"/>
</dbReference>
<evidence type="ECO:0000256" key="1">
    <source>
        <dbReference type="ARBA" id="ARBA00010617"/>
    </source>
</evidence>
<dbReference type="GO" id="GO:0004497">
    <property type="term" value="F:monooxygenase activity"/>
    <property type="evidence" value="ECO:0007669"/>
    <property type="project" value="UniProtKB-KW"/>
</dbReference>
<dbReference type="InterPro" id="IPR036396">
    <property type="entry name" value="Cyt_P450_sf"/>
</dbReference>
<gene>
    <name evidence="8" type="ORF">J3U87_32040</name>
</gene>
<comment type="similarity">
    <text evidence="1 7">Belongs to the cytochrome P450 family.</text>
</comment>